<evidence type="ECO:0000256" key="1">
    <source>
        <dbReference type="SAM" id="SignalP"/>
    </source>
</evidence>
<organism evidence="2 3">
    <name type="scientific">Plakobranchus ocellatus</name>
    <dbReference type="NCBI Taxonomy" id="259542"/>
    <lineage>
        <taxon>Eukaryota</taxon>
        <taxon>Metazoa</taxon>
        <taxon>Spiralia</taxon>
        <taxon>Lophotrochozoa</taxon>
        <taxon>Mollusca</taxon>
        <taxon>Gastropoda</taxon>
        <taxon>Heterobranchia</taxon>
        <taxon>Euthyneura</taxon>
        <taxon>Panpulmonata</taxon>
        <taxon>Sacoglossa</taxon>
        <taxon>Placobranchoidea</taxon>
        <taxon>Plakobranchidae</taxon>
        <taxon>Plakobranchus</taxon>
    </lineage>
</organism>
<accession>A0AAV4DUI6</accession>
<name>A0AAV4DUI6_9GAST</name>
<evidence type="ECO:0000313" key="2">
    <source>
        <dbReference type="EMBL" id="GFO47684.1"/>
    </source>
</evidence>
<dbReference type="Proteomes" id="UP000735302">
    <property type="component" value="Unassembled WGS sequence"/>
</dbReference>
<dbReference type="AlphaFoldDB" id="A0AAV4DUI6"/>
<reference evidence="2 3" key="1">
    <citation type="journal article" date="2021" name="Elife">
        <title>Chloroplast acquisition without the gene transfer in kleptoplastic sea slugs, Plakobranchus ocellatus.</title>
        <authorList>
            <person name="Maeda T."/>
            <person name="Takahashi S."/>
            <person name="Yoshida T."/>
            <person name="Shimamura S."/>
            <person name="Takaki Y."/>
            <person name="Nagai Y."/>
            <person name="Toyoda A."/>
            <person name="Suzuki Y."/>
            <person name="Arimoto A."/>
            <person name="Ishii H."/>
            <person name="Satoh N."/>
            <person name="Nishiyama T."/>
            <person name="Hasebe M."/>
            <person name="Maruyama T."/>
            <person name="Minagawa J."/>
            <person name="Obokata J."/>
            <person name="Shigenobu S."/>
        </authorList>
    </citation>
    <scope>NUCLEOTIDE SEQUENCE [LARGE SCALE GENOMIC DNA]</scope>
</reference>
<evidence type="ECO:0000313" key="3">
    <source>
        <dbReference type="Proteomes" id="UP000735302"/>
    </source>
</evidence>
<feature type="signal peptide" evidence="1">
    <location>
        <begin position="1"/>
        <end position="16"/>
    </location>
</feature>
<keyword evidence="1" id="KW-0732">Signal</keyword>
<feature type="chain" id="PRO_5043831242" evidence="1">
    <location>
        <begin position="17"/>
        <end position="92"/>
    </location>
</feature>
<protein>
    <submittedName>
        <fullName evidence="2">Uncharacterized protein</fullName>
    </submittedName>
</protein>
<dbReference type="EMBL" id="BLXT01008342">
    <property type="protein sequence ID" value="GFO47684.1"/>
    <property type="molecule type" value="Genomic_DNA"/>
</dbReference>
<gene>
    <name evidence="2" type="ORF">PoB_007418900</name>
</gene>
<sequence>MFILITLAIMMAGAWSLPAGDMDGMMMMMGNMTKMPDMTGTMATPMPCCTPPTWQGYLVDLKSQYDLTTTIEYPSIMTMPSPCVAPASAVIG</sequence>
<comment type="caution">
    <text evidence="2">The sequence shown here is derived from an EMBL/GenBank/DDBJ whole genome shotgun (WGS) entry which is preliminary data.</text>
</comment>
<keyword evidence="3" id="KW-1185">Reference proteome</keyword>
<proteinExistence type="predicted"/>